<sequence>MDKVLTLPPGFRFHPTDEELVVQYLRRKVLSYPLPASVIPEINLAKHNPWDLLGGCKEERYFFNLREAKYANGSRSNRATASGYWKATGKDKPVVGSRCNRVVGTKKVLVFYQGKAPRGERTDWIMHEYRLASPTQPARDWVLCRIFKKQRATEMDVEEAAGEHRFVEFANGRSGNIRRPSSPSASDSSCVTEMTSDGTANGDHDISSPSP</sequence>
<dbReference type="GO" id="GO:0003677">
    <property type="term" value="F:DNA binding"/>
    <property type="evidence" value="ECO:0007669"/>
    <property type="project" value="UniProtKB-KW"/>
</dbReference>
<feature type="compositionally biased region" description="Low complexity" evidence="5">
    <location>
        <begin position="180"/>
        <end position="189"/>
    </location>
</feature>
<evidence type="ECO:0000256" key="1">
    <source>
        <dbReference type="ARBA" id="ARBA00023015"/>
    </source>
</evidence>
<comment type="caution">
    <text evidence="7">The sequence shown here is derived from an EMBL/GenBank/DDBJ whole genome shotgun (WGS) entry which is preliminary data.</text>
</comment>
<reference evidence="7" key="1">
    <citation type="journal article" date="2023" name="GigaByte">
        <title>Genome assembly of the bearded iris, Iris pallida Lam.</title>
        <authorList>
            <person name="Bruccoleri R.E."/>
            <person name="Oakeley E.J."/>
            <person name="Faust A.M.E."/>
            <person name="Altorfer M."/>
            <person name="Dessus-Babus S."/>
            <person name="Burckhardt D."/>
            <person name="Oertli M."/>
            <person name="Naumann U."/>
            <person name="Petersen F."/>
            <person name="Wong J."/>
        </authorList>
    </citation>
    <scope>NUCLEOTIDE SEQUENCE</scope>
    <source>
        <strain evidence="7">GSM-AAB239-AS_SAM_17_03QT</strain>
    </source>
</reference>
<dbReference type="SUPFAM" id="SSF101941">
    <property type="entry name" value="NAC domain"/>
    <property type="match status" value="1"/>
</dbReference>
<accession>A0AAX6H5D2</accession>
<evidence type="ECO:0000256" key="3">
    <source>
        <dbReference type="ARBA" id="ARBA00023163"/>
    </source>
</evidence>
<dbReference type="PANTHER" id="PTHR31744:SF93">
    <property type="entry name" value="NAC DOMAIN-CONTAINING PROTEIN"/>
    <property type="match status" value="1"/>
</dbReference>
<organism evidence="7 8">
    <name type="scientific">Iris pallida</name>
    <name type="common">Sweet iris</name>
    <dbReference type="NCBI Taxonomy" id="29817"/>
    <lineage>
        <taxon>Eukaryota</taxon>
        <taxon>Viridiplantae</taxon>
        <taxon>Streptophyta</taxon>
        <taxon>Embryophyta</taxon>
        <taxon>Tracheophyta</taxon>
        <taxon>Spermatophyta</taxon>
        <taxon>Magnoliopsida</taxon>
        <taxon>Liliopsida</taxon>
        <taxon>Asparagales</taxon>
        <taxon>Iridaceae</taxon>
        <taxon>Iridoideae</taxon>
        <taxon>Irideae</taxon>
        <taxon>Iris</taxon>
    </lineage>
</organism>
<dbReference type="Pfam" id="PF02365">
    <property type="entry name" value="NAM"/>
    <property type="match status" value="1"/>
</dbReference>
<evidence type="ECO:0000256" key="2">
    <source>
        <dbReference type="ARBA" id="ARBA00023125"/>
    </source>
</evidence>
<dbReference type="AlphaFoldDB" id="A0AAX6H5D2"/>
<keyword evidence="1" id="KW-0805">Transcription regulation</keyword>
<evidence type="ECO:0000313" key="7">
    <source>
        <dbReference type="EMBL" id="KAJ6836022.1"/>
    </source>
</evidence>
<evidence type="ECO:0000256" key="5">
    <source>
        <dbReference type="SAM" id="MobiDB-lite"/>
    </source>
</evidence>
<protein>
    <submittedName>
        <fullName evidence="7">NAC domain-containing protein 83-like</fullName>
    </submittedName>
</protein>
<dbReference type="GO" id="GO:0006355">
    <property type="term" value="P:regulation of DNA-templated transcription"/>
    <property type="evidence" value="ECO:0007669"/>
    <property type="project" value="InterPro"/>
</dbReference>
<keyword evidence="3" id="KW-0804">Transcription</keyword>
<dbReference type="Gene3D" id="2.170.150.80">
    <property type="entry name" value="NAC domain"/>
    <property type="match status" value="1"/>
</dbReference>
<dbReference type="InterPro" id="IPR003441">
    <property type="entry name" value="NAC-dom"/>
</dbReference>
<evidence type="ECO:0000313" key="8">
    <source>
        <dbReference type="Proteomes" id="UP001140949"/>
    </source>
</evidence>
<dbReference type="PANTHER" id="PTHR31744">
    <property type="entry name" value="PROTEIN CUP-SHAPED COTYLEDON 2-RELATED"/>
    <property type="match status" value="1"/>
</dbReference>
<feature type="compositionally biased region" description="Polar residues" evidence="5">
    <location>
        <begin position="190"/>
        <end position="199"/>
    </location>
</feature>
<keyword evidence="8" id="KW-1185">Reference proteome</keyword>
<gene>
    <name evidence="7" type="ORF">M6B38_328780</name>
</gene>
<feature type="region of interest" description="Disordered" evidence="5">
    <location>
        <begin position="173"/>
        <end position="211"/>
    </location>
</feature>
<evidence type="ECO:0000256" key="4">
    <source>
        <dbReference type="ARBA" id="ARBA00023242"/>
    </source>
</evidence>
<keyword evidence="2" id="KW-0238">DNA-binding</keyword>
<feature type="compositionally biased region" description="Basic and acidic residues" evidence="5">
    <location>
        <begin position="202"/>
        <end position="211"/>
    </location>
</feature>
<feature type="domain" description="NAC" evidence="6">
    <location>
        <begin position="7"/>
        <end position="149"/>
    </location>
</feature>
<dbReference type="InterPro" id="IPR036093">
    <property type="entry name" value="NAC_dom_sf"/>
</dbReference>
<evidence type="ECO:0000259" key="6">
    <source>
        <dbReference type="PROSITE" id="PS51005"/>
    </source>
</evidence>
<dbReference type="Proteomes" id="UP001140949">
    <property type="component" value="Unassembled WGS sequence"/>
</dbReference>
<proteinExistence type="predicted"/>
<reference evidence="7" key="2">
    <citation type="submission" date="2023-04" db="EMBL/GenBank/DDBJ databases">
        <authorList>
            <person name="Bruccoleri R.E."/>
            <person name="Oakeley E.J."/>
            <person name="Faust A.-M."/>
            <person name="Dessus-Babus S."/>
            <person name="Altorfer M."/>
            <person name="Burckhardt D."/>
            <person name="Oertli M."/>
            <person name="Naumann U."/>
            <person name="Petersen F."/>
            <person name="Wong J."/>
        </authorList>
    </citation>
    <scope>NUCLEOTIDE SEQUENCE</scope>
    <source>
        <strain evidence="7">GSM-AAB239-AS_SAM_17_03QT</strain>
        <tissue evidence="7">Leaf</tissue>
    </source>
</reference>
<name>A0AAX6H5D2_IRIPA</name>
<dbReference type="PROSITE" id="PS51005">
    <property type="entry name" value="NAC"/>
    <property type="match status" value="1"/>
</dbReference>
<dbReference type="EMBL" id="JANAVB010012598">
    <property type="protein sequence ID" value="KAJ6836022.1"/>
    <property type="molecule type" value="Genomic_DNA"/>
</dbReference>
<keyword evidence="4" id="KW-0539">Nucleus</keyword>